<dbReference type="AlphaFoldDB" id="X1UV26"/>
<feature type="non-terminal residue" evidence="1">
    <location>
        <position position="1"/>
    </location>
</feature>
<organism evidence="1">
    <name type="scientific">marine sediment metagenome</name>
    <dbReference type="NCBI Taxonomy" id="412755"/>
    <lineage>
        <taxon>unclassified sequences</taxon>
        <taxon>metagenomes</taxon>
        <taxon>ecological metagenomes</taxon>
    </lineage>
</organism>
<proteinExistence type="predicted"/>
<comment type="caution">
    <text evidence="1">The sequence shown here is derived from an EMBL/GenBank/DDBJ whole genome shotgun (WGS) entry which is preliminary data.</text>
</comment>
<dbReference type="SUPFAM" id="SSF51366">
    <property type="entry name" value="Ribulose-phoshate binding barrel"/>
    <property type="match status" value="1"/>
</dbReference>
<dbReference type="Gene3D" id="3.40.50.12600">
    <property type="match status" value="1"/>
</dbReference>
<dbReference type="EMBL" id="BARW01024815">
    <property type="protein sequence ID" value="GAI96209.1"/>
    <property type="molecule type" value="Genomic_DNA"/>
</dbReference>
<protein>
    <submittedName>
        <fullName evidence="1">Uncharacterized protein</fullName>
    </submittedName>
</protein>
<accession>X1UV26</accession>
<gene>
    <name evidence="1" type="ORF">S12H4_40826</name>
</gene>
<evidence type="ECO:0000313" key="1">
    <source>
        <dbReference type="EMBL" id="GAI96209.1"/>
    </source>
</evidence>
<dbReference type="InterPro" id="IPR011060">
    <property type="entry name" value="RibuloseP-bd_barrel"/>
</dbReference>
<name>X1UV26_9ZZZZ</name>
<reference evidence="1" key="1">
    <citation type="journal article" date="2014" name="Front. Microbiol.">
        <title>High frequency of phylogenetically diverse reductive dehalogenase-homologous genes in deep subseafloor sedimentary metagenomes.</title>
        <authorList>
            <person name="Kawai M."/>
            <person name="Futagami T."/>
            <person name="Toyoda A."/>
            <person name="Takaki Y."/>
            <person name="Nishi S."/>
            <person name="Hori S."/>
            <person name="Arai W."/>
            <person name="Tsubouchi T."/>
            <person name="Morono Y."/>
            <person name="Uchiyama I."/>
            <person name="Ito T."/>
            <person name="Fujiyama A."/>
            <person name="Inagaki F."/>
            <person name="Takami H."/>
        </authorList>
    </citation>
    <scope>NUCLEOTIDE SEQUENCE</scope>
    <source>
        <strain evidence="1">Expedition CK06-06</strain>
    </source>
</reference>
<sequence>GSEATGMELVGWAKRAEELGAGEILLTSKDADNH</sequence>